<name>A0ACB5TVP0_AMBMO</name>
<organism evidence="1 2">
    <name type="scientific">Ambrosiozyma monospora</name>
    <name type="common">Yeast</name>
    <name type="synonym">Endomycopsis monosporus</name>
    <dbReference type="NCBI Taxonomy" id="43982"/>
    <lineage>
        <taxon>Eukaryota</taxon>
        <taxon>Fungi</taxon>
        <taxon>Dikarya</taxon>
        <taxon>Ascomycota</taxon>
        <taxon>Saccharomycotina</taxon>
        <taxon>Pichiomycetes</taxon>
        <taxon>Pichiales</taxon>
        <taxon>Pichiaceae</taxon>
        <taxon>Ambrosiozyma</taxon>
    </lineage>
</organism>
<keyword evidence="2" id="KW-1185">Reference proteome</keyword>
<accession>A0ACB5TVP0</accession>
<dbReference type="Proteomes" id="UP001165064">
    <property type="component" value="Unassembled WGS sequence"/>
</dbReference>
<sequence length="426" mass="46550">MLNKVFPTLYPKIYDSELSTRLSNASLVGTIFGQIGMGICCDYMGRKWAIVTGTMFLIIGTILCAAAHGNTVEGMFWMLTIMRGAVGIGIGSEYPASSVSANEAANESCKRRGGVMVLVTNLPLSLGGPFALIVFLIVHAICGSNHLTAIWRTMFAIGAFWPLAIFYFRLRMATGELYKKNAIQKKVPYMLVIKYCWKRLLGVCACWFLFDFVLFPNSIFSAQIISSVLKDSKDLKKIAEWNLLLGIIAVPGVLVGAYICDIIGRKYTLMLGFGGYLIFGLIIGCAYEKITKIVPLFIVFYGLMNSLSNMGPGDMLGVTASESFPTAVRGTCYGFAAAIGKVGAVVGTESFTPIRDNLGKKWTFIIAAICGIAGIVFAWIFIPHLKEDDLMENDIKFNKFLAEHGWHGETGVDSGVSDEEAHKSEK</sequence>
<evidence type="ECO:0000313" key="2">
    <source>
        <dbReference type="Proteomes" id="UP001165064"/>
    </source>
</evidence>
<reference evidence="1" key="1">
    <citation type="submission" date="2023-04" db="EMBL/GenBank/DDBJ databases">
        <title>Ambrosiozyma monospora NBRC 10751.</title>
        <authorList>
            <person name="Ichikawa N."/>
            <person name="Sato H."/>
            <person name="Tonouchi N."/>
        </authorList>
    </citation>
    <scope>NUCLEOTIDE SEQUENCE</scope>
    <source>
        <strain evidence="1">NBRC 10751</strain>
    </source>
</reference>
<protein>
    <submittedName>
        <fullName evidence="1">Unnamed protein product</fullName>
    </submittedName>
</protein>
<evidence type="ECO:0000313" key="1">
    <source>
        <dbReference type="EMBL" id="GME96376.1"/>
    </source>
</evidence>
<dbReference type="EMBL" id="BSXS01009728">
    <property type="protein sequence ID" value="GME96376.1"/>
    <property type="molecule type" value="Genomic_DNA"/>
</dbReference>
<proteinExistence type="predicted"/>
<gene>
    <name evidence="1" type="ORF">Amon02_000997100</name>
</gene>
<comment type="caution">
    <text evidence="1">The sequence shown here is derived from an EMBL/GenBank/DDBJ whole genome shotgun (WGS) entry which is preliminary data.</text>
</comment>